<proteinExistence type="predicted"/>
<reference evidence="1 2" key="1">
    <citation type="submission" date="2024-09" db="EMBL/GenBank/DDBJ databases">
        <authorList>
            <person name="Sun Q."/>
            <person name="Mori K."/>
        </authorList>
    </citation>
    <scope>NUCLEOTIDE SEQUENCE [LARGE SCALE GENOMIC DNA]</scope>
    <source>
        <strain evidence="1 2">CECT 7955</strain>
    </source>
</reference>
<dbReference type="RefSeq" id="WP_236458616.1">
    <property type="nucleotide sequence ID" value="NZ_CBCSGE010000001.1"/>
</dbReference>
<dbReference type="Proteomes" id="UP001589607">
    <property type="component" value="Unassembled WGS sequence"/>
</dbReference>
<evidence type="ECO:0000313" key="1">
    <source>
        <dbReference type="EMBL" id="MFB9098689.1"/>
    </source>
</evidence>
<sequence length="63" mass="7026">MKTKNFYFTVAILILILSSCHRPDDNFIERNDDDGDGVINVIDECERTPLGVPVDSVGCPLED</sequence>
<dbReference type="PROSITE" id="PS51257">
    <property type="entry name" value="PROKAR_LIPOPROTEIN"/>
    <property type="match status" value="1"/>
</dbReference>
<protein>
    <recommendedName>
        <fullName evidence="3">Thrombospondin type 3 repeat-containing protein</fullName>
    </recommendedName>
</protein>
<accession>A0ABV5GTH5</accession>
<keyword evidence="2" id="KW-1185">Reference proteome</keyword>
<evidence type="ECO:0000313" key="2">
    <source>
        <dbReference type="Proteomes" id="UP001589607"/>
    </source>
</evidence>
<evidence type="ECO:0008006" key="3">
    <source>
        <dbReference type="Google" id="ProtNLM"/>
    </source>
</evidence>
<name>A0ABV5GTH5_9FLAO</name>
<organism evidence="1 2">
    <name type="scientific">Flavobacterium jumunjinense</name>
    <dbReference type="NCBI Taxonomy" id="998845"/>
    <lineage>
        <taxon>Bacteria</taxon>
        <taxon>Pseudomonadati</taxon>
        <taxon>Bacteroidota</taxon>
        <taxon>Flavobacteriia</taxon>
        <taxon>Flavobacteriales</taxon>
        <taxon>Flavobacteriaceae</taxon>
        <taxon>Flavobacterium</taxon>
    </lineage>
</organism>
<gene>
    <name evidence="1" type="ORF">ACFFVF_19455</name>
</gene>
<comment type="caution">
    <text evidence="1">The sequence shown here is derived from an EMBL/GenBank/DDBJ whole genome shotgun (WGS) entry which is preliminary data.</text>
</comment>
<dbReference type="EMBL" id="JBHMEY010000094">
    <property type="protein sequence ID" value="MFB9098689.1"/>
    <property type="molecule type" value="Genomic_DNA"/>
</dbReference>
<dbReference type="InterPro" id="IPR028974">
    <property type="entry name" value="TSP_type-3_rpt"/>
</dbReference>
<dbReference type="SUPFAM" id="SSF103647">
    <property type="entry name" value="TSP type-3 repeat"/>
    <property type="match status" value="1"/>
</dbReference>